<dbReference type="Gene3D" id="3.10.450.50">
    <property type="match status" value="1"/>
</dbReference>
<name>A0ABS2A623_9ACTN</name>
<reference evidence="1 2" key="1">
    <citation type="submission" date="2021-01" db="EMBL/GenBank/DDBJ databases">
        <title>Actinoplanes sp. nov. LDG1-06 isolated from lichen.</title>
        <authorList>
            <person name="Saeng-In P."/>
            <person name="Phongsopitanun W."/>
            <person name="Kanchanasin P."/>
            <person name="Yuki M."/>
            <person name="Kudo T."/>
            <person name="Ohkuma M."/>
            <person name="Tanasupawat S."/>
        </authorList>
    </citation>
    <scope>NUCLEOTIDE SEQUENCE [LARGE SCALE GENOMIC DNA]</scope>
    <source>
        <strain evidence="1 2">LDG1-06</strain>
    </source>
</reference>
<dbReference type="PANTHER" id="PTHR30173">
    <property type="entry name" value="SIGMA 19 FACTOR"/>
    <property type="match status" value="1"/>
</dbReference>
<comment type="caution">
    <text evidence="1">The sequence shown here is derived from an EMBL/GenBank/DDBJ whole genome shotgun (WGS) entry which is preliminary data.</text>
</comment>
<dbReference type="RefSeq" id="WP_203375212.1">
    <property type="nucleotide sequence ID" value="NZ_JAENHP010000002.1"/>
</dbReference>
<organism evidence="1 2">
    <name type="scientific">Paractinoplanes ovalisporus</name>
    <dbReference type="NCBI Taxonomy" id="2810368"/>
    <lineage>
        <taxon>Bacteria</taxon>
        <taxon>Bacillati</taxon>
        <taxon>Actinomycetota</taxon>
        <taxon>Actinomycetes</taxon>
        <taxon>Micromonosporales</taxon>
        <taxon>Micromonosporaceae</taxon>
        <taxon>Paractinoplanes</taxon>
    </lineage>
</organism>
<dbReference type="PANTHER" id="PTHR30173:SF43">
    <property type="entry name" value="ECF RNA POLYMERASE SIGMA FACTOR SIGI-RELATED"/>
    <property type="match status" value="1"/>
</dbReference>
<evidence type="ECO:0000313" key="2">
    <source>
        <dbReference type="Proteomes" id="UP000632138"/>
    </source>
</evidence>
<accession>A0ABS2A623</accession>
<gene>
    <name evidence="1" type="ORF">JIG36_06950</name>
</gene>
<proteinExistence type="predicted"/>
<dbReference type="InterPro" id="IPR052704">
    <property type="entry name" value="ECF_Sigma-70_Domain"/>
</dbReference>
<sequence length="131" mass="13502">MNENQRLTSPDVGNVNRRRAIAESFLAAAKGGQLDRLLALLDPEAVLQADSAAVTLGATAVVNGAAGVAGVFNGRAQTKAVALLEGVPGLVEVSEGHVIVVFHLSFDDEAGWISAVEQVADKERITATVVG</sequence>
<dbReference type="SUPFAM" id="SSF54427">
    <property type="entry name" value="NTF2-like"/>
    <property type="match status" value="1"/>
</dbReference>
<keyword evidence="2" id="KW-1185">Reference proteome</keyword>
<evidence type="ECO:0000313" key="1">
    <source>
        <dbReference type="EMBL" id="MBM2615299.1"/>
    </source>
</evidence>
<dbReference type="InterPro" id="IPR032710">
    <property type="entry name" value="NTF2-like_dom_sf"/>
</dbReference>
<dbReference type="Proteomes" id="UP000632138">
    <property type="component" value="Unassembled WGS sequence"/>
</dbReference>
<dbReference type="EMBL" id="JAENHP010000002">
    <property type="protein sequence ID" value="MBM2615299.1"/>
    <property type="molecule type" value="Genomic_DNA"/>
</dbReference>
<protein>
    <submittedName>
        <fullName evidence="1">Uncharacterized protein</fullName>
    </submittedName>
</protein>